<dbReference type="Gene3D" id="1.25.10.10">
    <property type="entry name" value="Leucine-rich Repeat Variant"/>
    <property type="match status" value="1"/>
</dbReference>
<keyword evidence="5" id="KW-1185">Reference proteome</keyword>
<dbReference type="EMBL" id="ML979136">
    <property type="protein sequence ID" value="KAF1915329.1"/>
    <property type="molecule type" value="Genomic_DNA"/>
</dbReference>
<feature type="compositionally biased region" description="Low complexity" evidence="2">
    <location>
        <begin position="45"/>
        <end position="55"/>
    </location>
</feature>
<dbReference type="Proteomes" id="UP000800096">
    <property type="component" value="Unassembled WGS sequence"/>
</dbReference>
<sequence>SAFTAPDRRKKVITYGKASRRASIPAPASNNDAPSPERPRKQSTAGAGALKKLGGTNSNGGRRAASRDTTASPDIFDVPPEDEFAITPLAATKRPAAKRRIPGAETGASTVKGSAVEMIALPAKTRASLPKPRPAAPVVSSTTKKSQKPAQVSKPPSGSSAEPPVRRGRTPQSPLAHDLATLGKQAPQQPVAKPEAIAKASIPAIPVTKSRRPTKSSANLPKKSTLPSEAPTKPSPAFNIFDMPSSDDESHIPTPKPPRRAVPIARNEPIKEAKNSVAYHGKEHTESDDSTASRKRKRRGSVSSTKAAKSLVDPENKSPLPKRNSKYQKKADSTSPGHITHQVPALQPVAEAENIPTAVKKPRRTRMRTVPVLTQPSALKANSSPAMLHSMLPNRAAPKPTPAAEVPEAVALEDETMYEIPECSITPVRPSQDELSGSVTPRQKALFGSLLATSSANLSMPSISKLQLTGTKPRSLLEALPRSKSDMTPSTHVKKTRLIASLRPAESSSDEESSESEIESGEKTFTKPFSAKQTHATNAAKSTRGAQDTTASDNVDMVTEIAPDSQTSQTAPGYRTRQKLTYASTRSYLQEPNPEDAFLVSMDVDEPIGSASQTRGSQTDEEEEPSQVRATHELRRQGQNTTFEWENLMLIDDLSSKSKDSIRRSALLELCTKMADTTFAYELLDSSLAEQFLNSLASNGEAIFDFAAAVATIFMLLTKPTYTMLNQIHCCQHVSALVKLLDNDMDIEKTAKNRKTNLSRIALEMVIKLRSKTMDSRVWSPAKPEKVSPQLIAMKSLELLVLGLGEAGSTQSIISSETRDKLVDIAQRIAERSVIEKYSTHDETILRSIFSTLEATSLAKQKALMWSARLMQSLALSMACLFRMSDTPTIALAVKLCMNLTNNKPKACQQFSDAGFVQSLLQSIVQRFKLVQGGVDGIQRTGVLDTLILSLGAMINLTEHSDEARRNADDGGDVLGSLVKTFVEGSARTSEAISMEETQSSVAIGYLSVLVGNLCLNETTRNKVCAHLPGGHLDSLIDKIKEFVQVHEHANRRAKQYEGEEGQETWQNYTARIMLVAEELEK</sequence>
<feature type="region of interest" description="Disordered" evidence="2">
    <location>
        <begin position="480"/>
        <end position="553"/>
    </location>
</feature>
<accession>A0A6A5QIU4</accession>
<proteinExistence type="inferred from homology"/>
<feature type="compositionally biased region" description="Low complexity" evidence="2">
    <location>
        <begin position="21"/>
        <end position="34"/>
    </location>
</feature>
<feature type="non-terminal residue" evidence="4">
    <location>
        <position position="1"/>
    </location>
</feature>
<dbReference type="PANTHER" id="PTHR22100">
    <property type="entry name" value="WINGS APART-LIKE PROTEIN HOMOLOG"/>
    <property type="match status" value="1"/>
</dbReference>
<evidence type="ECO:0000259" key="3">
    <source>
        <dbReference type="Pfam" id="PF07814"/>
    </source>
</evidence>
<feature type="compositionally biased region" description="Acidic residues" evidence="2">
    <location>
        <begin position="508"/>
        <end position="519"/>
    </location>
</feature>
<feature type="region of interest" description="Disordered" evidence="2">
    <location>
        <begin position="1"/>
        <end position="384"/>
    </location>
</feature>
<dbReference type="InterPro" id="IPR022771">
    <property type="entry name" value="WAPL_C"/>
</dbReference>
<reference evidence="4" key="1">
    <citation type="journal article" date="2020" name="Stud. Mycol.">
        <title>101 Dothideomycetes genomes: a test case for predicting lifestyles and emergence of pathogens.</title>
        <authorList>
            <person name="Haridas S."/>
            <person name="Albert R."/>
            <person name="Binder M."/>
            <person name="Bloem J."/>
            <person name="Labutti K."/>
            <person name="Salamov A."/>
            <person name="Andreopoulos B."/>
            <person name="Baker S."/>
            <person name="Barry K."/>
            <person name="Bills G."/>
            <person name="Bluhm B."/>
            <person name="Cannon C."/>
            <person name="Castanera R."/>
            <person name="Culley D."/>
            <person name="Daum C."/>
            <person name="Ezra D."/>
            <person name="Gonzalez J."/>
            <person name="Henrissat B."/>
            <person name="Kuo A."/>
            <person name="Liang C."/>
            <person name="Lipzen A."/>
            <person name="Lutzoni F."/>
            <person name="Magnuson J."/>
            <person name="Mondo S."/>
            <person name="Nolan M."/>
            <person name="Ohm R."/>
            <person name="Pangilinan J."/>
            <person name="Park H.-J."/>
            <person name="Ramirez L."/>
            <person name="Alfaro M."/>
            <person name="Sun H."/>
            <person name="Tritt A."/>
            <person name="Yoshinaga Y."/>
            <person name="Zwiers L.-H."/>
            <person name="Turgeon B."/>
            <person name="Goodwin S."/>
            <person name="Spatafora J."/>
            <person name="Crous P."/>
            <person name="Grigoriev I."/>
        </authorList>
    </citation>
    <scope>NUCLEOTIDE SEQUENCE</scope>
    <source>
        <strain evidence="4">HMLAC05119</strain>
    </source>
</reference>
<feature type="region of interest" description="Disordered" evidence="2">
    <location>
        <begin position="608"/>
        <end position="636"/>
    </location>
</feature>
<dbReference type="PANTHER" id="PTHR22100:SF13">
    <property type="entry name" value="WINGS APART-LIKE PROTEIN HOMOLOG"/>
    <property type="match status" value="1"/>
</dbReference>
<name>A0A6A5QIU4_AMPQU</name>
<comment type="similarity">
    <text evidence="1">Belongs to the WAPL family.</text>
</comment>
<protein>
    <submittedName>
        <fullName evidence="4">Wings apart-like protein regulation of heterochromatin-domain-containing protein</fullName>
    </submittedName>
</protein>
<dbReference type="AlphaFoldDB" id="A0A6A5QIU4"/>
<dbReference type="Pfam" id="PF07814">
    <property type="entry name" value="WAPL"/>
    <property type="match status" value="1"/>
</dbReference>
<feature type="non-terminal residue" evidence="4">
    <location>
        <position position="1082"/>
    </location>
</feature>
<gene>
    <name evidence="4" type="ORF">BDU57DRAFT_405834</name>
</gene>
<feature type="compositionally biased region" description="Basic and acidic residues" evidence="2">
    <location>
        <begin position="268"/>
        <end position="287"/>
    </location>
</feature>
<dbReference type="InterPro" id="IPR039874">
    <property type="entry name" value="WAPL"/>
</dbReference>
<evidence type="ECO:0000313" key="5">
    <source>
        <dbReference type="Proteomes" id="UP000800096"/>
    </source>
</evidence>
<feature type="compositionally biased region" description="Polar residues" evidence="2">
    <location>
        <begin position="139"/>
        <end position="160"/>
    </location>
</feature>
<organism evidence="4 5">
    <name type="scientific">Ampelomyces quisqualis</name>
    <name type="common">Powdery mildew agent</name>
    <dbReference type="NCBI Taxonomy" id="50730"/>
    <lineage>
        <taxon>Eukaryota</taxon>
        <taxon>Fungi</taxon>
        <taxon>Dikarya</taxon>
        <taxon>Ascomycota</taxon>
        <taxon>Pezizomycotina</taxon>
        <taxon>Dothideomycetes</taxon>
        <taxon>Pleosporomycetidae</taxon>
        <taxon>Pleosporales</taxon>
        <taxon>Pleosporineae</taxon>
        <taxon>Phaeosphaeriaceae</taxon>
        <taxon>Ampelomyces</taxon>
    </lineage>
</organism>
<evidence type="ECO:0000313" key="4">
    <source>
        <dbReference type="EMBL" id="KAF1915329.1"/>
    </source>
</evidence>
<feature type="domain" description="Wings apart-like protein C-terminal" evidence="3">
    <location>
        <begin position="627"/>
        <end position="963"/>
    </location>
</feature>
<feature type="compositionally biased region" description="Polar residues" evidence="2">
    <location>
        <begin position="531"/>
        <end position="553"/>
    </location>
</feature>
<evidence type="ECO:0000256" key="1">
    <source>
        <dbReference type="ARBA" id="ARBA00006854"/>
    </source>
</evidence>
<dbReference type="InterPro" id="IPR011989">
    <property type="entry name" value="ARM-like"/>
</dbReference>
<dbReference type="OrthoDB" id="78088at2759"/>
<feature type="compositionally biased region" description="Polar residues" evidence="2">
    <location>
        <begin position="372"/>
        <end position="384"/>
    </location>
</feature>
<evidence type="ECO:0000256" key="2">
    <source>
        <dbReference type="SAM" id="MobiDB-lite"/>
    </source>
</evidence>